<dbReference type="AlphaFoldDB" id="A0AAD7S7B4"/>
<feature type="region of interest" description="Disordered" evidence="1">
    <location>
        <begin position="31"/>
        <end position="52"/>
    </location>
</feature>
<reference evidence="2" key="1">
    <citation type="journal article" date="2023" name="Science">
        <title>Genome structures resolve the early diversification of teleost fishes.</title>
        <authorList>
            <person name="Parey E."/>
            <person name="Louis A."/>
            <person name="Montfort J."/>
            <person name="Bouchez O."/>
            <person name="Roques C."/>
            <person name="Iampietro C."/>
            <person name="Lluch J."/>
            <person name="Castinel A."/>
            <person name="Donnadieu C."/>
            <person name="Desvignes T."/>
            <person name="Floi Bucao C."/>
            <person name="Jouanno E."/>
            <person name="Wen M."/>
            <person name="Mejri S."/>
            <person name="Dirks R."/>
            <person name="Jansen H."/>
            <person name="Henkel C."/>
            <person name="Chen W.J."/>
            <person name="Zahm M."/>
            <person name="Cabau C."/>
            <person name="Klopp C."/>
            <person name="Thompson A.W."/>
            <person name="Robinson-Rechavi M."/>
            <person name="Braasch I."/>
            <person name="Lecointre G."/>
            <person name="Bobe J."/>
            <person name="Postlethwait J.H."/>
            <person name="Berthelot C."/>
            <person name="Roest Crollius H."/>
            <person name="Guiguen Y."/>
        </authorList>
    </citation>
    <scope>NUCLEOTIDE SEQUENCE</scope>
    <source>
        <strain evidence="2">NC1722</strain>
    </source>
</reference>
<organism evidence="2 3">
    <name type="scientific">Aldrovandia affinis</name>
    <dbReference type="NCBI Taxonomy" id="143900"/>
    <lineage>
        <taxon>Eukaryota</taxon>
        <taxon>Metazoa</taxon>
        <taxon>Chordata</taxon>
        <taxon>Craniata</taxon>
        <taxon>Vertebrata</taxon>
        <taxon>Euteleostomi</taxon>
        <taxon>Actinopterygii</taxon>
        <taxon>Neopterygii</taxon>
        <taxon>Teleostei</taxon>
        <taxon>Notacanthiformes</taxon>
        <taxon>Halosauridae</taxon>
        <taxon>Aldrovandia</taxon>
    </lineage>
</organism>
<evidence type="ECO:0000313" key="2">
    <source>
        <dbReference type="EMBL" id="KAJ8397254.1"/>
    </source>
</evidence>
<dbReference type="Proteomes" id="UP001221898">
    <property type="component" value="Unassembled WGS sequence"/>
</dbReference>
<proteinExistence type="predicted"/>
<sequence>MPDQSSHCMFYLRRLSWPAEQLSVPGCRREEGAPACQRERAPPPHLFPRRRREEQSQIELMWLSQENRGEEVGFPRSPPAQI</sequence>
<accession>A0AAD7S7B4</accession>
<keyword evidence="3" id="KW-1185">Reference proteome</keyword>
<feature type="compositionally biased region" description="Basic and acidic residues" evidence="1">
    <location>
        <begin position="31"/>
        <end position="42"/>
    </location>
</feature>
<protein>
    <submittedName>
        <fullName evidence="2">Uncharacterized protein</fullName>
    </submittedName>
</protein>
<evidence type="ECO:0000256" key="1">
    <source>
        <dbReference type="SAM" id="MobiDB-lite"/>
    </source>
</evidence>
<evidence type="ECO:0000313" key="3">
    <source>
        <dbReference type="Proteomes" id="UP001221898"/>
    </source>
</evidence>
<name>A0AAD7S7B4_9TELE</name>
<comment type="caution">
    <text evidence="2">The sequence shown here is derived from an EMBL/GenBank/DDBJ whole genome shotgun (WGS) entry which is preliminary data.</text>
</comment>
<gene>
    <name evidence="2" type="ORF">AAFF_G00440880</name>
</gene>
<dbReference type="EMBL" id="JAINUG010000099">
    <property type="protein sequence ID" value="KAJ8397254.1"/>
    <property type="molecule type" value="Genomic_DNA"/>
</dbReference>